<dbReference type="Pfam" id="PF01025">
    <property type="entry name" value="GrpE"/>
    <property type="match status" value="1"/>
</dbReference>
<dbReference type="PRINTS" id="PR00773">
    <property type="entry name" value="GRPEPROTEIN"/>
</dbReference>
<dbReference type="SUPFAM" id="SSF58014">
    <property type="entry name" value="Coiled-coil domain of nucleotide exchange factor GrpE"/>
    <property type="match status" value="1"/>
</dbReference>
<feature type="compositionally biased region" description="Polar residues" evidence="13">
    <location>
        <begin position="1"/>
        <end position="12"/>
    </location>
</feature>
<dbReference type="InterPro" id="IPR000740">
    <property type="entry name" value="GrpE"/>
</dbReference>
<comment type="function">
    <text evidence="7 10 11">Participates actively in the response to hyperosmotic and heat shock by preventing the aggregation of stress-denatured proteins, in association with DnaK and GrpE. It is the nucleotide exchange factor for DnaK and may function as a thermosensor. Unfolded proteins bind initially to DnaJ; upon interaction with the DnaJ-bound protein, DnaK hydrolyzes its bound ATP, resulting in the formation of a stable complex. GrpE releases ADP from DnaK; ATP binding to DnaK triggers the release of the substrate protein, thus completing the reaction cycle. Several rounds of ATP-dependent interactions between DnaJ, DnaK and GrpE are required for fully efficient folding.</text>
</comment>
<gene>
    <name evidence="10 14" type="primary">grpE</name>
    <name evidence="14" type="ORF">PHAMO_280037</name>
</gene>
<keyword evidence="4 10" id="KW-0963">Cytoplasm</keyword>
<dbReference type="OrthoDB" id="9789811at2"/>
<evidence type="ECO:0000256" key="9">
    <source>
        <dbReference type="ARBA" id="ARBA00076414"/>
    </source>
</evidence>
<organism evidence="14 15">
    <name type="scientific">Magnetospirillum molischianum DSM 120</name>
    <dbReference type="NCBI Taxonomy" id="1150626"/>
    <lineage>
        <taxon>Bacteria</taxon>
        <taxon>Pseudomonadati</taxon>
        <taxon>Pseudomonadota</taxon>
        <taxon>Alphaproteobacteria</taxon>
        <taxon>Rhodospirillales</taxon>
        <taxon>Rhodospirillaceae</taxon>
        <taxon>Magnetospirillum</taxon>
    </lineage>
</organism>
<dbReference type="HAMAP" id="MF_01151">
    <property type="entry name" value="GrpE"/>
    <property type="match status" value="1"/>
</dbReference>
<keyword evidence="15" id="KW-1185">Reference proteome</keyword>
<reference evidence="14 15" key="1">
    <citation type="journal article" date="2012" name="J. Bacteriol.">
        <title>Draft Genome Sequence of the Purple Photosynthetic Bacterium Phaeospirillum molischianum DSM120, a Particularly Versatile Bacterium.</title>
        <authorList>
            <person name="Duquesne K."/>
            <person name="Prima V."/>
            <person name="Ji B."/>
            <person name="Rouy Z."/>
            <person name="Medigue C."/>
            <person name="Talla E."/>
            <person name="Sturgis J.N."/>
        </authorList>
    </citation>
    <scope>NUCLEOTIDE SEQUENCE [LARGE SCALE GENOMIC DNA]</scope>
    <source>
        <strain evidence="15">DSM120</strain>
    </source>
</reference>
<accession>H8FT15</accession>
<evidence type="ECO:0000256" key="11">
    <source>
        <dbReference type="RuleBase" id="RU000639"/>
    </source>
</evidence>
<evidence type="ECO:0000256" key="7">
    <source>
        <dbReference type="ARBA" id="ARBA00053401"/>
    </source>
</evidence>
<dbReference type="CDD" id="cd00446">
    <property type="entry name" value="GrpE"/>
    <property type="match status" value="1"/>
</dbReference>
<evidence type="ECO:0000256" key="12">
    <source>
        <dbReference type="RuleBase" id="RU004478"/>
    </source>
</evidence>
<dbReference type="PANTHER" id="PTHR21237">
    <property type="entry name" value="GRPE PROTEIN"/>
    <property type="match status" value="1"/>
</dbReference>
<dbReference type="eggNOG" id="COG0576">
    <property type="taxonomic scope" value="Bacteria"/>
</dbReference>
<evidence type="ECO:0000256" key="8">
    <source>
        <dbReference type="ARBA" id="ARBA00072274"/>
    </source>
</evidence>
<evidence type="ECO:0000313" key="15">
    <source>
        <dbReference type="Proteomes" id="UP000004169"/>
    </source>
</evidence>
<comment type="caution">
    <text evidence="14">The sequence shown here is derived from an EMBL/GenBank/DDBJ whole genome shotgun (WGS) entry which is preliminary data.</text>
</comment>
<dbReference type="SUPFAM" id="SSF51064">
    <property type="entry name" value="Head domain of nucleotide exchange factor GrpE"/>
    <property type="match status" value="1"/>
</dbReference>
<sequence length="204" mass="21878">MTQDQTSEQPVDTSPVDGAEAAPAEAPVAEAAEPAPADRIAELEAQVAKLKNDVLYARADTENVRRRLEQQAEDRGKYAVSNLAKDVLSVADNLRRALDAVPAGAREADEAVNSLTVGVEMTERELITTFERYGIRRVAALGERFDPNLHQAMMEIEDAAKLEGTVVLEMQSGYTLHDRLLRPALVGIAKGGPKSGGGNLDTSA</sequence>
<dbReference type="STRING" id="1150626.PHAMO_280037"/>
<dbReference type="PROSITE" id="PS01071">
    <property type="entry name" value="GRPE"/>
    <property type="match status" value="1"/>
</dbReference>
<keyword evidence="6 10" id="KW-0143">Chaperone</keyword>
<protein>
    <recommendedName>
        <fullName evidence="8 10">Protein GrpE</fullName>
    </recommendedName>
    <alternativeName>
        <fullName evidence="9 10">HSP-70 cofactor</fullName>
    </alternativeName>
</protein>
<dbReference type="GO" id="GO:0005737">
    <property type="term" value="C:cytoplasm"/>
    <property type="evidence" value="ECO:0007669"/>
    <property type="project" value="UniProtKB-SubCell"/>
</dbReference>
<evidence type="ECO:0000256" key="10">
    <source>
        <dbReference type="HAMAP-Rule" id="MF_01151"/>
    </source>
</evidence>
<dbReference type="GO" id="GO:0051082">
    <property type="term" value="F:unfolded protein binding"/>
    <property type="evidence" value="ECO:0007669"/>
    <property type="project" value="TreeGrafter"/>
</dbReference>
<comment type="subunit">
    <text evidence="3 10">Homodimer.</text>
</comment>
<dbReference type="GO" id="GO:0000774">
    <property type="term" value="F:adenyl-nucleotide exchange factor activity"/>
    <property type="evidence" value="ECO:0007669"/>
    <property type="project" value="InterPro"/>
</dbReference>
<dbReference type="GO" id="GO:0051087">
    <property type="term" value="F:protein-folding chaperone binding"/>
    <property type="evidence" value="ECO:0007669"/>
    <property type="project" value="InterPro"/>
</dbReference>
<comment type="subcellular location">
    <subcellularLocation>
        <location evidence="1 10">Cytoplasm</location>
    </subcellularLocation>
</comment>
<dbReference type="PANTHER" id="PTHR21237:SF23">
    <property type="entry name" value="GRPE PROTEIN HOMOLOG, MITOCHONDRIAL"/>
    <property type="match status" value="1"/>
</dbReference>
<dbReference type="Proteomes" id="UP000004169">
    <property type="component" value="Unassembled WGS sequence"/>
</dbReference>
<evidence type="ECO:0000256" key="2">
    <source>
        <dbReference type="ARBA" id="ARBA00009054"/>
    </source>
</evidence>
<evidence type="ECO:0000256" key="5">
    <source>
        <dbReference type="ARBA" id="ARBA00023016"/>
    </source>
</evidence>
<dbReference type="NCBIfam" id="NF010738">
    <property type="entry name" value="PRK14140.1"/>
    <property type="match status" value="1"/>
</dbReference>
<evidence type="ECO:0000256" key="6">
    <source>
        <dbReference type="ARBA" id="ARBA00023186"/>
    </source>
</evidence>
<dbReference type="NCBIfam" id="NF010739">
    <property type="entry name" value="PRK14141.1"/>
    <property type="match status" value="1"/>
</dbReference>
<feature type="compositionally biased region" description="Low complexity" evidence="13">
    <location>
        <begin position="19"/>
        <end position="37"/>
    </location>
</feature>
<dbReference type="FunFam" id="2.30.22.10:FF:000001">
    <property type="entry name" value="Protein GrpE"/>
    <property type="match status" value="1"/>
</dbReference>
<dbReference type="GO" id="GO:0042803">
    <property type="term" value="F:protein homodimerization activity"/>
    <property type="evidence" value="ECO:0007669"/>
    <property type="project" value="InterPro"/>
</dbReference>
<comment type="similarity">
    <text evidence="2 10 12">Belongs to the GrpE family.</text>
</comment>
<feature type="region of interest" description="Disordered" evidence="13">
    <location>
        <begin position="1"/>
        <end position="37"/>
    </location>
</feature>
<proteinExistence type="inferred from homology"/>
<dbReference type="Gene3D" id="2.30.22.10">
    <property type="entry name" value="Head domain of nucleotide exchange factor GrpE"/>
    <property type="match status" value="1"/>
</dbReference>
<dbReference type="GO" id="GO:0006457">
    <property type="term" value="P:protein folding"/>
    <property type="evidence" value="ECO:0007669"/>
    <property type="project" value="InterPro"/>
</dbReference>
<evidence type="ECO:0000313" key="14">
    <source>
        <dbReference type="EMBL" id="CCG41503.1"/>
    </source>
</evidence>
<evidence type="ECO:0000256" key="3">
    <source>
        <dbReference type="ARBA" id="ARBA00011738"/>
    </source>
</evidence>
<evidence type="ECO:0000256" key="13">
    <source>
        <dbReference type="SAM" id="MobiDB-lite"/>
    </source>
</evidence>
<dbReference type="EMBL" id="CAHP01000021">
    <property type="protein sequence ID" value="CCG41503.1"/>
    <property type="molecule type" value="Genomic_DNA"/>
</dbReference>
<dbReference type="InterPro" id="IPR009012">
    <property type="entry name" value="GrpE_head"/>
</dbReference>
<name>H8FT15_MAGML</name>
<evidence type="ECO:0000256" key="4">
    <source>
        <dbReference type="ARBA" id="ARBA00022490"/>
    </source>
</evidence>
<evidence type="ECO:0000256" key="1">
    <source>
        <dbReference type="ARBA" id="ARBA00004496"/>
    </source>
</evidence>
<dbReference type="InterPro" id="IPR013805">
    <property type="entry name" value="GrpE_CC"/>
</dbReference>
<dbReference type="AlphaFoldDB" id="H8FT15"/>
<dbReference type="RefSeq" id="WP_002728663.1">
    <property type="nucleotide sequence ID" value="NZ_CAHP01000021.1"/>
</dbReference>
<dbReference type="Gene3D" id="3.90.20.20">
    <property type="match status" value="1"/>
</dbReference>
<keyword evidence="5 10" id="KW-0346">Stress response</keyword>